<dbReference type="Proteomes" id="UP000262969">
    <property type="component" value="Unassembled WGS sequence"/>
</dbReference>
<proteinExistence type="predicted"/>
<name>A0A3D2X672_9FIRM</name>
<evidence type="ECO:0008006" key="3">
    <source>
        <dbReference type="Google" id="ProtNLM"/>
    </source>
</evidence>
<accession>A0A3D2X672</accession>
<comment type="caution">
    <text evidence="1">The sequence shown here is derived from an EMBL/GenBank/DDBJ whole genome shotgun (WGS) entry which is preliminary data.</text>
</comment>
<gene>
    <name evidence="1" type="ORF">DHW61_06490</name>
</gene>
<reference evidence="1 2" key="1">
    <citation type="journal article" date="2018" name="Nat. Biotechnol.">
        <title>A standardized bacterial taxonomy based on genome phylogeny substantially revises the tree of life.</title>
        <authorList>
            <person name="Parks D.H."/>
            <person name="Chuvochina M."/>
            <person name="Waite D.W."/>
            <person name="Rinke C."/>
            <person name="Skarshewski A."/>
            <person name="Chaumeil P.A."/>
            <person name="Hugenholtz P."/>
        </authorList>
    </citation>
    <scope>NUCLEOTIDE SEQUENCE [LARGE SCALE GENOMIC DNA]</scope>
    <source>
        <strain evidence="1">UBA11728</strain>
    </source>
</reference>
<dbReference type="EMBL" id="DPVV01000217">
    <property type="protein sequence ID" value="HCL02055.1"/>
    <property type="molecule type" value="Genomic_DNA"/>
</dbReference>
<dbReference type="AlphaFoldDB" id="A0A3D2X672"/>
<protein>
    <recommendedName>
        <fullName evidence="3">ABM domain-containing protein</fullName>
    </recommendedName>
</protein>
<sequence>MSRRNKGDFYNLLFNVDKIFVRPCYIDAYIKFSHELNEYLFCKYPEFYAGLQLYQSKEEESRFTVITAYYDVRNIYREIEKICKDIDEIYKDVWRDNIRRECIFTFCNNIRII</sequence>
<evidence type="ECO:0000313" key="2">
    <source>
        <dbReference type="Proteomes" id="UP000262969"/>
    </source>
</evidence>
<evidence type="ECO:0000313" key="1">
    <source>
        <dbReference type="EMBL" id="HCL02055.1"/>
    </source>
</evidence>
<organism evidence="1 2">
    <name type="scientific">Lachnoclostridium phytofermentans</name>
    <dbReference type="NCBI Taxonomy" id="66219"/>
    <lineage>
        <taxon>Bacteria</taxon>
        <taxon>Bacillati</taxon>
        <taxon>Bacillota</taxon>
        <taxon>Clostridia</taxon>
        <taxon>Lachnospirales</taxon>
        <taxon>Lachnospiraceae</taxon>
    </lineage>
</organism>